<name>A0ACB5S7R3_9PEZI</name>
<evidence type="ECO:0000313" key="1">
    <source>
        <dbReference type="EMBL" id="GME28765.1"/>
    </source>
</evidence>
<evidence type="ECO:0000313" key="2">
    <source>
        <dbReference type="Proteomes" id="UP001165186"/>
    </source>
</evidence>
<organism evidence="1 2">
    <name type="scientific">Neofusicoccum parvum</name>
    <dbReference type="NCBI Taxonomy" id="310453"/>
    <lineage>
        <taxon>Eukaryota</taxon>
        <taxon>Fungi</taxon>
        <taxon>Dikarya</taxon>
        <taxon>Ascomycota</taxon>
        <taxon>Pezizomycotina</taxon>
        <taxon>Dothideomycetes</taxon>
        <taxon>Dothideomycetes incertae sedis</taxon>
        <taxon>Botryosphaeriales</taxon>
        <taxon>Botryosphaeriaceae</taxon>
        <taxon>Neofusicoccum</taxon>
    </lineage>
</organism>
<comment type="caution">
    <text evidence="1">The sequence shown here is derived from an EMBL/GenBank/DDBJ whole genome shotgun (WGS) entry which is preliminary data.</text>
</comment>
<gene>
    <name evidence="1" type="primary">g6711</name>
    <name evidence="1" type="ORF">NpPPO83_00006711</name>
</gene>
<protein>
    <submittedName>
        <fullName evidence="1">Uncharacterized protein</fullName>
    </submittedName>
</protein>
<reference evidence="1" key="1">
    <citation type="submission" date="2024-09" db="EMBL/GenBank/DDBJ databases">
        <title>Draft Genome Sequences of Neofusicoccum parvum.</title>
        <authorList>
            <person name="Ashida A."/>
            <person name="Camagna M."/>
            <person name="Tanaka A."/>
            <person name="Takemoto D."/>
        </authorList>
    </citation>
    <scope>NUCLEOTIDE SEQUENCE</scope>
    <source>
        <strain evidence="1">PPO83</strain>
    </source>
</reference>
<keyword evidence="2" id="KW-1185">Reference proteome</keyword>
<proteinExistence type="predicted"/>
<dbReference type="Proteomes" id="UP001165186">
    <property type="component" value="Unassembled WGS sequence"/>
</dbReference>
<sequence length="249" mass="29547">MAAHLPPLLRLPVELHHLIIARLVFPETTHLRATNRHFASLIPPQPSTYLDLAAADSGVWATRRRRLACAYCARMRPARRFADAQKERAAAERACRDCEESYRAAVRWPARWPYVPRETAPTRYTDDRRVVVGGVGVDWVAVGVCKWCRNGFARWGGRTADRRVCRECPERPWAEVTEETGRLFRDLERLEKGAWWSWEWDDFNWWDMEDLRCPMYDYWFEWDMEYWDGRQVWADEHRGVYIRAREGDS</sequence>
<accession>A0ACB5S7R3</accession>
<dbReference type="EMBL" id="BSXG01000052">
    <property type="protein sequence ID" value="GME28765.1"/>
    <property type="molecule type" value="Genomic_DNA"/>
</dbReference>